<gene>
    <name evidence="1" type="ORF">STP4a_061</name>
</gene>
<dbReference type="Proteomes" id="UP000032000">
    <property type="component" value="Segment"/>
</dbReference>
<dbReference type="EMBL" id="KJ000058">
    <property type="protein sequence ID" value="AHJ86916.1"/>
    <property type="molecule type" value="Genomic_DNA"/>
</dbReference>
<reference evidence="1" key="1">
    <citation type="submission" date="2015-06" db="EMBL/GenBank/DDBJ databases">
        <title>Genomic characterization of STP4-a, a novel T4 virulent phage infecting Salmonella.</title>
        <authorList>
            <person name="Li M."/>
            <person name="Wang J."/>
            <person name="Lin H."/>
            <person name="Han F."/>
        </authorList>
    </citation>
    <scope>NUCLEOTIDE SEQUENCE [LARGE SCALE GENOMIC DNA]</scope>
</reference>
<name>A0A0B4L9G0_9CAUD</name>
<sequence>MTYQEAVMTSKITGKCIRHEYFTSDEYFIYDNGTVRDNGGYDMTRWYKGEAWQDKGWYVEG</sequence>
<proteinExistence type="predicted"/>
<dbReference type="RefSeq" id="YP_009126269.1">
    <property type="nucleotide sequence ID" value="NC_026607.2"/>
</dbReference>
<organism evidence="1 2">
    <name type="scientific">Salmonella phage STP4-a</name>
    <dbReference type="NCBI Taxonomy" id="1445860"/>
    <lineage>
        <taxon>Viruses</taxon>
        <taxon>Duplodnaviria</taxon>
        <taxon>Heunggongvirae</taxon>
        <taxon>Uroviricota</taxon>
        <taxon>Caudoviricetes</taxon>
        <taxon>Pantevenvirales</taxon>
        <taxon>Straboviridae</taxon>
        <taxon>Tevenvirinae</taxon>
        <taxon>Gelderlandvirus</taxon>
        <taxon>Gelderlandvirus stp4a</taxon>
    </lineage>
</organism>
<protein>
    <submittedName>
        <fullName evidence="1">Uncharacterized protein</fullName>
    </submittedName>
</protein>
<dbReference type="GeneID" id="23681079"/>
<dbReference type="KEGG" id="vg:23681079"/>
<accession>A0A0B4L9G0</accession>
<evidence type="ECO:0000313" key="1">
    <source>
        <dbReference type="EMBL" id="AHJ86916.1"/>
    </source>
</evidence>
<keyword evidence="2" id="KW-1185">Reference proteome</keyword>
<evidence type="ECO:0000313" key="2">
    <source>
        <dbReference type="Proteomes" id="UP000032000"/>
    </source>
</evidence>